<name>A0A316MDJ9_9CLOT</name>
<dbReference type="CDD" id="cd03820">
    <property type="entry name" value="GT4_AmsD-like"/>
    <property type="match status" value="1"/>
</dbReference>
<dbReference type="Pfam" id="PF00534">
    <property type="entry name" value="Glycos_transf_1"/>
    <property type="match status" value="1"/>
</dbReference>
<reference evidence="2 3" key="1">
    <citation type="submission" date="2018-03" db="EMBL/GenBank/DDBJ databases">
        <title>The uncultured portion of the human microbiome is neutrally assembled.</title>
        <authorList>
            <person name="Jeraldo P."/>
            <person name="Boardman L."/>
            <person name="White B.A."/>
            <person name="Nelson H."/>
            <person name="Goldenfeld N."/>
            <person name="Chia N."/>
        </authorList>
    </citation>
    <scope>NUCLEOTIDE SEQUENCE [LARGE SCALE GENOMIC DNA]</scope>
    <source>
        <strain evidence="2">CIM:MAG 903</strain>
    </source>
</reference>
<feature type="domain" description="Glycosyl transferase family 1" evidence="1">
    <location>
        <begin position="175"/>
        <end position="338"/>
    </location>
</feature>
<dbReference type="InterPro" id="IPR001296">
    <property type="entry name" value="Glyco_trans_1"/>
</dbReference>
<dbReference type="PANTHER" id="PTHR12526">
    <property type="entry name" value="GLYCOSYLTRANSFERASE"/>
    <property type="match status" value="1"/>
</dbReference>
<evidence type="ECO:0000259" key="1">
    <source>
        <dbReference type="Pfam" id="PF00534"/>
    </source>
</evidence>
<dbReference type="SUPFAM" id="SSF53756">
    <property type="entry name" value="UDP-Glycosyltransferase/glycogen phosphorylase"/>
    <property type="match status" value="1"/>
</dbReference>
<sequence length="361" mass="41409">MTNITVLVTNIYKCGGVQRVVSMLANNLVGTGKYKITILSMFKTADNPYFDLNEDIVVNNIYNEHFSLKRGYFKAVRGLKKFFDKNKTDILIFAGMGYGSIVRLAISRRQNIKLIGWEHQSFFFGKKFGLEWLGKRIAAAHMDAVVVLTKEDYKYYKDNLKNIKKIEQIYNPINEKVKSGNYKSNSQAIISCGGLVPQKGFDYAVDVARIVFAKHPNWQWHIYGDGIERSILENKINGYHLENNLILKGYCENIYDKYKDYAIYAMTSRHEGFPMVLLEAKANKLPIVSFNCKCGPSEIVKDSINGYLIPCFDVKKMSEKIINLIENKEKRIQLSNNSIVGDENLSISEIVEKWDRLIQSL</sequence>
<accession>A0A316MDJ9</accession>
<dbReference type="GO" id="GO:0016757">
    <property type="term" value="F:glycosyltransferase activity"/>
    <property type="evidence" value="ECO:0007669"/>
    <property type="project" value="InterPro"/>
</dbReference>
<protein>
    <recommendedName>
        <fullName evidence="1">Glycosyl transferase family 1 domain-containing protein</fullName>
    </recommendedName>
</protein>
<dbReference type="PANTHER" id="PTHR12526:SF630">
    <property type="entry name" value="GLYCOSYLTRANSFERASE"/>
    <property type="match status" value="1"/>
</dbReference>
<dbReference type="Proteomes" id="UP000246114">
    <property type="component" value="Unassembled WGS sequence"/>
</dbReference>
<proteinExistence type="predicted"/>
<comment type="caution">
    <text evidence="2">The sequence shown here is derived from an EMBL/GenBank/DDBJ whole genome shotgun (WGS) entry which is preliminary data.</text>
</comment>
<evidence type="ECO:0000313" key="2">
    <source>
        <dbReference type="EMBL" id="PWL55888.1"/>
    </source>
</evidence>
<dbReference type="Gene3D" id="3.40.50.2000">
    <property type="entry name" value="Glycogen Phosphorylase B"/>
    <property type="match status" value="2"/>
</dbReference>
<dbReference type="EMBL" id="QAMZ01000002">
    <property type="protein sequence ID" value="PWL55888.1"/>
    <property type="molecule type" value="Genomic_DNA"/>
</dbReference>
<evidence type="ECO:0000313" key="3">
    <source>
        <dbReference type="Proteomes" id="UP000246114"/>
    </source>
</evidence>
<dbReference type="AlphaFoldDB" id="A0A316MDJ9"/>
<gene>
    <name evidence="2" type="ORF">DBY38_00170</name>
</gene>
<organism evidence="2 3">
    <name type="scientific">Clostridium cadaveris</name>
    <dbReference type="NCBI Taxonomy" id="1529"/>
    <lineage>
        <taxon>Bacteria</taxon>
        <taxon>Bacillati</taxon>
        <taxon>Bacillota</taxon>
        <taxon>Clostridia</taxon>
        <taxon>Eubacteriales</taxon>
        <taxon>Clostridiaceae</taxon>
        <taxon>Clostridium</taxon>
    </lineage>
</organism>